<feature type="domain" description="HNH nuclease" evidence="1">
    <location>
        <begin position="57"/>
        <end position="100"/>
    </location>
</feature>
<dbReference type="EMBL" id="LAZR01048745">
    <property type="protein sequence ID" value="KKK91232.1"/>
    <property type="molecule type" value="Genomic_DNA"/>
</dbReference>
<sequence>MAVVKRLRDYHGRYRASQSAEERFWSKVARQANGCWEWRGGTSRGYGVFWLNGRLVKAHVYAYERDCGTYPKHLELDHWCRNPSCVNPFHLEPVTHRENMLRGQGPIAMRAKQTHCKRGHPFDASNTLIRKNGTRRCRICVRAEGRRYYFRKEAGLE</sequence>
<dbReference type="AlphaFoldDB" id="A0A0F8ZBN5"/>
<evidence type="ECO:0000259" key="1">
    <source>
        <dbReference type="Pfam" id="PF13392"/>
    </source>
</evidence>
<feature type="non-terminal residue" evidence="2">
    <location>
        <position position="157"/>
    </location>
</feature>
<dbReference type="InterPro" id="IPR003615">
    <property type="entry name" value="HNH_nuc"/>
</dbReference>
<protein>
    <recommendedName>
        <fullName evidence="1">HNH nuclease domain-containing protein</fullName>
    </recommendedName>
</protein>
<dbReference type="InterPro" id="IPR044925">
    <property type="entry name" value="His-Me_finger_sf"/>
</dbReference>
<dbReference type="GO" id="GO:0004519">
    <property type="term" value="F:endonuclease activity"/>
    <property type="evidence" value="ECO:0007669"/>
    <property type="project" value="InterPro"/>
</dbReference>
<name>A0A0F8ZBN5_9ZZZZ</name>
<comment type="caution">
    <text evidence="2">The sequence shown here is derived from an EMBL/GenBank/DDBJ whole genome shotgun (WGS) entry which is preliminary data.</text>
</comment>
<dbReference type="Gene3D" id="3.90.75.10">
    <property type="entry name" value="Homing Intron 3 (I-ppo) Encoded Endonuclease, Chain A"/>
    <property type="match status" value="1"/>
</dbReference>
<dbReference type="InterPro" id="IPR044930">
    <property type="entry name" value="Homing_endonuclease_His-Me"/>
</dbReference>
<organism evidence="2">
    <name type="scientific">marine sediment metagenome</name>
    <dbReference type="NCBI Taxonomy" id="412755"/>
    <lineage>
        <taxon>unclassified sequences</taxon>
        <taxon>metagenomes</taxon>
        <taxon>ecological metagenomes</taxon>
    </lineage>
</organism>
<gene>
    <name evidence="2" type="ORF">LCGC14_2715050</name>
</gene>
<dbReference type="SUPFAM" id="SSF54060">
    <property type="entry name" value="His-Me finger endonucleases"/>
    <property type="match status" value="1"/>
</dbReference>
<reference evidence="2" key="1">
    <citation type="journal article" date="2015" name="Nature">
        <title>Complex archaea that bridge the gap between prokaryotes and eukaryotes.</title>
        <authorList>
            <person name="Spang A."/>
            <person name="Saw J.H."/>
            <person name="Jorgensen S.L."/>
            <person name="Zaremba-Niedzwiedzka K."/>
            <person name="Martijn J."/>
            <person name="Lind A.E."/>
            <person name="van Eijk R."/>
            <person name="Schleper C."/>
            <person name="Guy L."/>
            <person name="Ettema T.J."/>
        </authorList>
    </citation>
    <scope>NUCLEOTIDE SEQUENCE</scope>
</reference>
<evidence type="ECO:0000313" key="2">
    <source>
        <dbReference type="EMBL" id="KKK91232.1"/>
    </source>
</evidence>
<proteinExistence type="predicted"/>
<dbReference type="Pfam" id="PF13392">
    <property type="entry name" value="HNH_3"/>
    <property type="match status" value="1"/>
</dbReference>
<accession>A0A0F8ZBN5</accession>